<organism evidence="1 2">
    <name type="scientific">Acropora cervicornis</name>
    <name type="common">Staghorn coral</name>
    <dbReference type="NCBI Taxonomy" id="6130"/>
    <lineage>
        <taxon>Eukaryota</taxon>
        <taxon>Metazoa</taxon>
        <taxon>Cnidaria</taxon>
        <taxon>Anthozoa</taxon>
        <taxon>Hexacorallia</taxon>
        <taxon>Scleractinia</taxon>
        <taxon>Astrocoeniina</taxon>
        <taxon>Acroporidae</taxon>
        <taxon>Acropora</taxon>
    </lineage>
</organism>
<accession>A0AAD9R6U3</accession>
<protein>
    <submittedName>
        <fullName evidence="1">Uncharacterized protein</fullName>
    </submittedName>
</protein>
<dbReference type="EMBL" id="JARQWQ010000001">
    <property type="protein sequence ID" value="KAK2574089.1"/>
    <property type="molecule type" value="Genomic_DNA"/>
</dbReference>
<sequence length="66" mass="7414">MSSSYEPQLAACSSALRLSYKRPSQRVIFGTKTNVRNTGLEANVGEVLTTSRKIRRKKVFPGHNEF</sequence>
<gene>
    <name evidence="1" type="ORF">P5673_000216</name>
</gene>
<reference evidence="1" key="1">
    <citation type="journal article" date="2023" name="G3 (Bethesda)">
        <title>Whole genome assembly and annotation of the endangered Caribbean coral Acropora cervicornis.</title>
        <authorList>
            <person name="Selwyn J.D."/>
            <person name="Vollmer S.V."/>
        </authorList>
    </citation>
    <scope>NUCLEOTIDE SEQUENCE</scope>
    <source>
        <strain evidence="1">K2</strain>
    </source>
</reference>
<dbReference type="AlphaFoldDB" id="A0AAD9R6U3"/>
<name>A0AAD9R6U3_ACRCE</name>
<reference evidence="1" key="2">
    <citation type="journal article" date="2023" name="Science">
        <title>Genomic signatures of disease resistance in endangered staghorn corals.</title>
        <authorList>
            <person name="Vollmer S.V."/>
            <person name="Selwyn J.D."/>
            <person name="Despard B.A."/>
            <person name="Roesel C.L."/>
        </authorList>
    </citation>
    <scope>NUCLEOTIDE SEQUENCE</scope>
    <source>
        <strain evidence="1">K2</strain>
    </source>
</reference>
<keyword evidence="2" id="KW-1185">Reference proteome</keyword>
<evidence type="ECO:0000313" key="2">
    <source>
        <dbReference type="Proteomes" id="UP001249851"/>
    </source>
</evidence>
<dbReference type="Proteomes" id="UP001249851">
    <property type="component" value="Unassembled WGS sequence"/>
</dbReference>
<proteinExistence type="predicted"/>
<evidence type="ECO:0000313" key="1">
    <source>
        <dbReference type="EMBL" id="KAK2574089.1"/>
    </source>
</evidence>
<comment type="caution">
    <text evidence="1">The sequence shown here is derived from an EMBL/GenBank/DDBJ whole genome shotgun (WGS) entry which is preliminary data.</text>
</comment>